<comment type="caution">
    <text evidence="13">The sequence shown here is derived from an EMBL/GenBank/DDBJ whole genome shotgun (WGS) entry which is preliminary data.</text>
</comment>
<dbReference type="GO" id="GO:0016887">
    <property type="term" value="F:ATP hydrolysis activity"/>
    <property type="evidence" value="ECO:0007669"/>
    <property type="project" value="InterPro"/>
</dbReference>
<dbReference type="PROSITE" id="PS00211">
    <property type="entry name" value="ABC_TRANSPORTER_1"/>
    <property type="match status" value="2"/>
</dbReference>
<sequence>MQSATIAAKFHTIWTQEAERARLAGLGNSAGLPGATTLGQAPARALRRLWRRLCRKTLPQPTPAAAKGAQPNLAYVLYRMAPGHILRALAARLVAELAPVAIPVLIKLATSYAQQKRHEARRAHRQAGGPPDWQGYLLVAAMFVMLLLYSWSFQWYFYEIGKAAIVARSALVSAIYRKSLVLSAQARARLTLGKMTNLVSSDIGQVERGVMNVIICITVPIQVVASIAVLVYMIGPPGIAGWAIVVAFVPAQMWIARYLVALRGRAMAYTDRRIRATREALQGVNVVKAFVWEESILENVRRVRVKELGAIARLNLIRYCLISLSLHAPVFAAVIAFAIIALSGGALRDGPVFAAIGIFNAMSLPMSWLPGALTEAKNTRVPLGRITEALLEEELEPVLDACPDLGAAIRIDRGVFAWGRAPAVDNQDGGARCSETLGPSPSGEAARTHTRFGMGSHNARRHAAGATNAHDRRPSERLRSYRFPQRSAGNEAGASATCSFVLGEIDIEIPHGSLVAVVGPVGSGKSSLASALVGEMDCISGRISRGGTLSYAPQAPWIMNETVRENIVFGLPFNPQKYADVLESCALEADLACLPAGDQAEIGERGATLSGGQKQRISIARAAYSDSDILILDDCLSAVDVKTSRAIFRHCVKGLLAHKTRILVTNSLDYLPATDLVITLDGGRIVEYGAFSDLLAAGGVTASLYASFAAGEAAEHLPGAYDPYTTDSSLHTATPIREAADDGSCIGRYAGGGDGQQLAAHAYASLMADSDISDAASTKSSNASGPGGPECKPVSGQSAADQAVFAEKGRNANAASDGLGPPPAACKPASALMSQEERATGQIAWPAYLAYIRAGGGYALFVGLVLCLVVAQGCRVGGDFWLRMWVRHRRDVDGTPTYIGIYALLGCLQFLWFGLFVLLLVASTYKVSTRLHARAFERVLRSPISFFDTTPLGRILNRFTRDIDSVDLALCDLFRQFYQNIGRSIGAFVTIALIVPVVLAPLVPLTIASWGLVYVYLRTSVEIQRIAAISRSPLYTHYTETLQGLATIRTFGAHDRFIAKADRVLDDANKPHWYALVVQNWVWLRVDFLSHALTLAVCMVVIAQPSKWDAAAVGLILVQATQMGSYATYAGRGWSELQNNMNAVERLDHYATALPQEPASGQLEAAHGAAADCTSISVRAPTRAWPERGTVIIRSLSMRYRPGLPLALDDVDMEIYSGERVGIVGRSGAGKSSIAAALFRLVEPAGGKVFIDGIDTQALPLARLRRAIGILPQDPVLFAGPLRANIDPGGEFSDVEIWHTLHHVCLHELVAQHPDGLAMAVNEGGDNFSAGQRQLLCLARVLVRRPRILVLDEATANVDHGTDAEIQRIISSSDWGMTVISIAHRLQTIICYDRIYVIDNGRVVESGTPLSLLERHVQPASADAAASPEPDSAFYRMVCEMDSHTAAHMLAQAKLSANAEEL</sequence>
<dbReference type="Pfam" id="PF00664">
    <property type="entry name" value="ABC_membrane"/>
    <property type="match status" value="2"/>
</dbReference>
<dbReference type="CDD" id="cd18597">
    <property type="entry name" value="ABC_6TM_YOR1_D1_like"/>
    <property type="match status" value="1"/>
</dbReference>
<feature type="transmembrane region" description="Helical" evidence="10">
    <location>
        <begin position="89"/>
        <end position="113"/>
    </location>
</feature>
<feature type="region of interest" description="Disordered" evidence="9">
    <location>
        <begin position="812"/>
        <end position="831"/>
    </location>
</feature>
<dbReference type="SMART" id="SM00382">
    <property type="entry name" value="AAA"/>
    <property type="match status" value="2"/>
</dbReference>
<evidence type="ECO:0000313" key="14">
    <source>
        <dbReference type="Proteomes" id="UP001143981"/>
    </source>
</evidence>
<dbReference type="InterPro" id="IPR027417">
    <property type="entry name" value="P-loop_NTPase"/>
</dbReference>
<dbReference type="InterPro" id="IPR017871">
    <property type="entry name" value="ABC_transporter-like_CS"/>
</dbReference>
<evidence type="ECO:0000256" key="4">
    <source>
        <dbReference type="ARBA" id="ARBA00022692"/>
    </source>
</evidence>
<dbReference type="PANTHER" id="PTHR24223">
    <property type="entry name" value="ATP-BINDING CASSETTE SUB-FAMILY C"/>
    <property type="match status" value="1"/>
</dbReference>
<dbReference type="PANTHER" id="PTHR24223:SF456">
    <property type="entry name" value="MULTIDRUG RESISTANCE-ASSOCIATED PROTEIN LETHAL(2)03659"/>
    <property type="match status" value="1"/>
</dbReference>
<dbReference type="GO" id="GO:0005524">
    <property type="term" value="F:ATP binding"/>
    <property type="evidence" value="ECO:0007669"/>
    <property type="project" value="UniProtKB-KW"/>
</dbReference>
<feature type="non-terminal residue" evidence="13">
    <location>
        <position position="1462"/>
    </location>
</feature>
<dbReference type="EMBL" id="JANBOI010000415">
    <property type="protein sequence ID" value="KAJ1730729.1"/>
    <property type="molecule type" value="Genomic_DNA"/>
</dbReference>
<feature type="region of interest" description="Disordered" evidence="9">
    <location>
        <begin position="775"/>
        <end position="796"/>
    </location>
</feature>
<evidence type="ECO:0000256" key="10">
    <source>
        <dbReference type="SAM" id="Phobius"/>
    </source>
</evidence>
<comment type="subcellular location">
    <subcellularLocation>
        <location evidence="1">Membrane</location>
        <topology evidence="1">Multi-pass membrane protein</topology>
    </subcellularLocation>
</comment>
<evidence type="ECO:0008006" key="15">
    <source>
        <dbReference type="Google" id="ProtNLM"/>
    </source>
</evidence>
<dbReference type="PROSITE" id="PS50893">
    <property type="entry name" value="ABC_TRANSPORTER_2"/>
    <property type="match status" value="2"/>
</dbReference>
<feature type="transmembrane region" description="Helical" evidence="10">
    <location>
        <begin position="985"/>
        <end position="1017"/>
    </location>
</feature>
<dbReference type="CDD" id="cd03250">
    <property type="entry name" value="ABCC_MRP_domain1"/>
    <property type="match status" value="1"/>
</dbReference>
<feature type="domain" description="ABC transmembrane type-1" evidence="12">
    <location>
        <begin position="88"/>
        <end position="378"/>
    </location>
</feature>
<dbReference type="CDD" id="cd03244">
    <property type="entry name" value="ABCC_MRP_domain2"/>
    <property type="match status" value="1"/>
</dbReference>
<dbReference type="InterPro" id="IPR036640">
    <property type="entry name" value="ABC1_TM_sf"/>
</dbReference>
<keyword evidence="5" id="KW-0547">Nucleotide-binding</keyword>
<evidence type="ECO:0000256" key="9">
    <source>
        <dbReference type="SAM" id="MobiDB-lite"/>
    </source>
</evidence>
<protein>
    <recommendedName>
        <fullName evidence="15">P-loop containing nucleoside triphosphate hydrolase protein</fullName>
    </recommendedName>
</protein>
<evidence type="ECO:0000259" key="11">
    <source>
        <dbReference type="PROSITE" id="PS50893"/>
    </source>
</evidence>
<comment type="similarity">
    <text evidence="2">Belongs to the ABC transporter superfamily. ABCC family. Conjugate transporter (TC 3.A.1.208) subfamily.</text>
</comment>
<feature type="transmembrane region" description="Helical" evidence="10">
    <location>
        <begin position="239"/>
        <end position="260"/>
    </location>
</feature>
<keyword evidence="3" id="KW-0813">Transport</keyword>
<feature type="domain" description="ABC transmembrane type-1" evidence="12">
    <location>
        <begin position="862"/>
        <end position="1139"/>
    </location>
</feature>
<feature type="region of interest" description="Disordered" evidence="9">
    <location>
        <begin position="456"/>
        <end position="477"/>
    </location>
</feature>
<keyword evidence="4 10" id="KW-0812">Transmembrane</keyword>
<evidence type="ECO:0000256" key="3">
    <source>
        <dbReference type="ARBA" id="ARBA00022448"/>
    </source>
</evidence>
<proteinExistence type="inferred from homology"/>
<evidence type="ECO:0000313" key="13">
    <source>
        <dbReference type="EMBL" id="KAJ1730729.1"/>
    </source>
</evidence>
<evidence type="ECO:0000256" key="5">
    <source>
        <dbReference type="ARBA" id="ARBA00022741"/>
    </source>
</evidence>
<dbReference type="Proteomes" id="UP001143981">
    <property type="component" value="Unassembled WGS sequence"/>
</dbReference>
<dbReference type="GO" id="GO:0016020">
    <property type="term" value="C:membrane"/>
    <property type="evidence" value="ECO:0007669"/>
    <property type="project" value="UniProtKB-SubCell"/>
</dbReference>
<evidence type="ECO:0000259" key="12">
    <source>
        <dbReference type="PROSITE" id="PS50929"/>
    </source>
</evidence>
<feature type="transmembrane region" description="Helical" evidence="10">
    <location>
        <begin position="858"/>
        <end position="878"/>
    </location>
</feature>
<dbReference type="Gene3D" id="1.20.1560.10">
    <property type="entry name" value="ABC transporter type 1, transmembrane domain"/>
    <property type="match status" value="2"/>
</dbReference>
<feature type="transmembrane region" description="Helical" evidence="10">
    <location>
        <begin position="133"/>
        <end position="158"/>
    </location>
</feature>
<dbReference type="InterPro" id="IPR003439">
    <property type="entry name" value="ABC_transporter-like_ATP-bd"/>
</dbReference>
<evidence type="ECO:0000256" key="2">
    <source>
        <dbReference type="ARBA" id="ARBA00009726"/>
    </source>
</evidence>
<keyword evidence="14" id="KW-1185">Reference proteome</keyword>
<dbReference type="Gene3D" id="3.40.50.300">
    <property type="entry name" value="P-loop containing nucleotide triphosphate hydrolases"/>
    <property type="match status" value="2"/>
</dbReference>
<dbReference type="FunFam" id="3.40.50.300:FF:000838">
    <property type="entry name" value="ABC multidrug transporter (Eurofung)"/>
    <property type="match status" value="1"/>
</dbReference>
<dbReference type="SUPFAM" id="SSF52540">
    <property type="entry name" value="P-loop containing nucleoside triphosphate hydrolases"/>
    <property type="match status" value="2"/>
</dbReference>
<feature type="domain" description="ABC transporter" evidence="11">
    <location>
        <begin position="478"/>
        <end position="707"/>
    </location>
</feature>
<feature type="transmembrane region" description="Helical" evidence="10">
    <location>
        <begin position="352"/>
        <end position="373"/>
    </location>
</feature>
<dbReference type="CDD" id="cd18606">
    <property type="entry name" value="ABC_6TM_YOR1_D2_like"/>
    <property type="match status" value="1"/>
</dbReference>
<dbReference type="FunFam" id="3.40.50.300:FF:000997">
    <property type="entry name" value="Multidrug resistance-associated protein 1"/>
    <property type="match status" value="1"/>
</dbReference>
<dbReference type="FunFam" id="1.20.1560.10:FF:000010">
    <property type="entry name" value="Multidrug resistance-associated ABC transporter"/>
    <property type="match status" value="1"/>
</dbReference>
<accession>A0A9W7YCH2</accession>
<keyword evidence="6" id="KW-0067">ATP-binding</keyword>
<evidence type="ECO:0000256" key="8">
    <source>
        <dbReference type="ARBA" id="ARBA00023136"/>
    </source>
</evidence>
<dbReference type="Pfam" id="PF00005">
    <property type="entry name" value="ABC_tran"/>
    <property type="match status" value="2"/>
</dbReference>
<keyword evidence="8 10" id="KW-0472">Membrane</keyword>
<dbReference type="OrthoDB" id="6500128at2759"/>
<dbReference type="PROSITE" id="PS50929">
    <property type="entry name" value="ABC_TM1F"/>
    <property type="match status" value="2"/>
</dbReference>
<dbReference type="InterPro" id="IPR011527">
    <property type="entry name" value="ABC1_TM_dom"/>
</dbReference>
<organism evidence="13 14">
    <name type="scientific">Coemansia biformis</name>
    <dbReference type="NCBI Taxonomy" id="1286918"/>
    <lineage>
        <taxon>Eukaryota</taxon>
        <taxon>Fungi</taxon>
        <taxon>Fungi incertae sedis</taxon>
        <taxon>Zoopagomycota</taxon>
        <taxon>Kickxellomycotina</taxon>
        <taxon>Kickxellomycetes</taxon>
        <taxon>Kickxellales</taxon>
        <taxon>Kickxellaceae</taxon>
        <taxon>Coemansia</taxon>
    </lineage>
</organism>
<name>A0A9W7YCH2_9FUNG</name>
<keyword evidence="7 10" id="KW-1133">Transmembrane helix</keyword>
<gene>
    <name evidence="13" type="ORF">LPJ61_002870</name>
</gene>
<reference evidence="13" key="1">
    <citation type="submission" date="2022-07" db="EMBL/GenBank/DDBJ databases">
        <title>Phylogenomic reconstructions and comparative analyses of Kickxellomycotina fungi.</title>
        <authorList>
            <person name="Reynolds N.K."/>
            <person name="Stajich J.E."/>
            <person name="Barry K."/>
            <person name="Grigoriev I.V."/>
            <person name="Crous P."/>
            <person name="Smith M.E."/>
        </authorList>
    </citation>
    <scope>NUCLEOTIDE SEQUENCE</scope>
    <source>
        <strain evidence="13">BCRC 34381</strain>
    </source>
</reference>
<feature type="transmembrane region" description="Helical" evidence="10">
    <location>
        <begin position="210"/>
        <end position="233"/>
    </location>
</feature>
<feature type="compositionally biased region" description="Polar residues" evidence="9">
    <location>
        <begin position="775"/>
        <end position="784"/>
    </location>
</feature>
<evidence type="ECO:0000256" key="1">
    <source>
        <dbReference type="ARBA" id="ARBA00004141"/>
    </source>
</evidence>
<feature type="domain" description="ABC transporter" evidence="11">
    <location>
        <begin position="1193"/>
        <end position="1425"/>
    </location>
</feature>
<feature type="transmembrane region" description="Helical" evidence="10">
    <location>
        <begin position="898"/>
        <end position="922"/>
    </location>
</feature>
<dbReference type="InterPro" id="IPR003593">
    <property type="entry name" value="AAA+_ATPase"/>
</dbReference>
<dbReference type="InterPro" id="IPR050173">
    <property type="entry name" value="ABC_transporter_C-like"/>
</dbReference>
<evidence type="ECO:0000256" key="7">
    <source>
        <dbReference type="ARBA" id="ARBA00022989"/>
    </source>
</evidence>
<feature type="transmembrane region" description="Helical" evidence="10">
    <location>
        <begin position="316"/>
        <end position="340"/>
    </location>
</feature>
<dbReference type="SUPFAM" id="SSF90123">
    <property type="entry name" value="ABC transporter transmembrane region"/>
    <property type="match status" value="2"/>
</dbReference>
<evidence type="ECO:0000256" key="6">
    <source>
        <dbReference type="ARBA" id="ARBA00022840"/>
    </source>
</evidence>
<dbReference type="GO" id="GO:0140359">
    <property type="term" value="F:ABC-type transporter activity"/>
    <property type="evidence" value="ECO:0007669"/>
    <property type="project" value="InterPro"/>
</dbReference>